<accession>A0AA36F085</accession>
<dbReference type="EMBL" id="OX597816">
    <property type="protein sequence ID" value="CAI9719749.1"/>
    <property type="molecule type" value="Genomic_DNA"/>
</dbReference>
<evidence type="ECO:0000313" key="1">
    <source>
        <dbReference type="EMBL" id="CAI9719749.1"/>
    </source>
</evidence>
<reference evidence="1" key="1">
    <citation type="submission" date="2023-08" db="EMBL/GenBank/DDBJ databases">
        <authorList>
            <person name="Alioto T."/>
            <person name="Alioto T."/>
            <person name="Gomez Garrido J."/>
        </authorList>
    </citation>
    <scope>NUCLEOTIDE SEQUENCE</scope>
</reference>
<gene>
    <name evidence="1" type="ORF">OCTVUL_1B015361</name>
</gene>
<name>A0AA36F085_OCTVU</name>
<dbReference type="AlphaFoldDB" id="A0AA36F085"/>
<proteinExistence type="predicted"/>
<dbReference type="Proteomes" id="UP001162480">
    <property type="component" value="Chromosome 3"/>
</dbReference>
<sequence length="68" mass="7519">MKSHDYIQSDIPLPTDKNDESILPFFPSSISSYASNIHIDAEAASKIADLTRTLTNRNTTGEENGYES</sequence>
<protein>
    <submittedName>
        <fullName evidence="1">Uncharacterized protein</fullName>
    </submittedName>
</protein>
<keyword evidence="2" id="KW-1185">Reference proteome</keyword>
<evidence type="ECO:0000313" key="2">
    <source>
        <dbReference type="Proteomes" id="UP001162480"/>
    </source>
</evidence>
<organism evidence="1 2">
    <name type="scientific">Octopus vulgaris</name>
    <name type="common">Common octopus</name>
    <dbReference type="NCBI Taxonomy" id="6645"/>
    <lineage>
        <taxon>Eukaryota</taxon>
        <taxon>Metazoa</taxon>
        <taxon>Spiralia</taxon>
        <taxon>Lophotrochozoa</taxon>
        <taxon>Mollusca</taxon>
        <taxon>Cephalopoda</taxon>
        <taxon>Coleoidea</taxon>
        <taxon>Octopodiformes</taxon>
        <taxon>Octopoda</taxon>
        <taxon>Incirrata</taxon>
        <taxon>Octopodidae</taxon>
        <taxon>Octopus</taxon>
    </lineage>
</organism>